<sequence length="198" mass="22449">KEKKKKKIENMGNKYRFLSRGKTTGSGSITWRYYWDLHRFLGSLPVNDCSLMEESSCNENESPDQIFFTMLNENERGSEETEMVHPGSDDAAITTVAAEDAPGISSNARVSLPSSVECPEEASLPNGPRRQRPAATKGLAAQTAILQQLLEEQRQLRCSTERAREREIVLRERQLILQERAANREDRLIDVLDRLAKK</sequence>
<organism evidence="2">
    <name type="scientific">Amblyomma aureolatum</name>
    <dbReference type="NCBI Taxonomy" id="187763"/>
    <lineage>
        <taxon>Eukaryota</taxon>
        <taxon>Metazoa</taxon>
        <taxon>Ecdysozoa</taxon>
        <taxon>Arthropoda</taxon>
        <taxon>Chelicerata</taxon>
        <taxon>Arachnida</taxon>
        <taxon>Acari</taxon>
        <taxon>Parasitiformes</taxon>
        <taxon>Ixodida</taxon>
        <taxon>Ixodoidea</taxon>
        <taxon>Ixodidae</taxon>
        <taxon>Amblyomminae</taxon>
        <taxon>Amblyomma</taxon>
    </lineage>
</organism>
<dbReference type="EMBL" id="GFAC01007279">
    <property type="protein sequence ID" value="JAT91909.1"/>
    <property type="molecule type" value="mRNA"/>
</dbReference>
<evidence type="ECO:0000313" key="2">
    <source>
        <dbReference type="EMBL" id="JAT91909.1"/>
    </source>
</evidence>
<proteinExistence type="evidence at transcript level"/>
<name>A0A1E1WY09_9ACAR</name>
<feature type="region of interest" description="Disordered" evidence="1">
    <location>
        <begin position="105"/>
        <end position="138"/>
    </location>
</feature>
<evidence type="ECO:0000256" key="1">
    <source>
        <dbReference type="SAM" id="MobiDB-lite"/>
    </source>
</evidence>
<dbReference type="AlphaFoldDB" id="A0A1E1WY09"/>
<reference evidence="2" key="1">
    <citation type="journal article" date="2017" name="Front. Cell. Infect. Microbiol.">
        <title>The Distinct Transcriptional Response of the Midgut of Amblyomma sculptum and Amblyomma aureolatum Ticks to Rickettsia rickettsii Correlates to Their Differences in Susceptibility to Infection.</title>
        <authorList>
            <person name="Martins L.A."/>
            <person name="Galletti M.F.B.M."/>
            <person name="Ribeiro J.M."/>
            <person name="Fujita A."/>
            <person name="Costa F.B."/>
            <person name="Labruna M.B."/>
            <person name="Daffre S."/>
            <person name="Fogaca A.C."/>
        </authorList>
    </citation>
    <scope>NUCLEOTIDE SEQUENCE</scope>
</reference>
<accession>A0A1E1WY09</accession>
<protein>
    <submittedName>
        <fullName evidence="2">Putative transcription factor gt-2</fullName>
    </submittedName>
</protein>
<feature type="compositionally biased region" description="Polar residues" evidence="1">
    <location>
        <begin position="105"/>
        <end position="114"/>
    </location>
</feature>
<feature type="non-terminal residue" evidence="2">
    <location>
        <position position="1"/>
    </location>
</feature>